<evidence type="ECO:0000313" key="1">
    <source>
        <dbReference type="EMBL" id="SAL84746.1"/>
    </source>
</evidence>
<dbReference type="InterPro" id="IPR009648">
    <property type="entry name" value="Malonate_gamma"/>
</dbReference>
<comment type="caution">
    <text evidence="1">The sequence shown here is derived from an EMBL/GenBank/DDBJ whole genome shotgun (WGS) entry which is preliminary data.</text>
</comment>
<dbReference type="Pfam" id="PF06833">
    <property type="entry name" value="MdcE"/>
    <property type="match status" value="1"/>
</dbReference>
<dbReference type="NCBIfam" id="TIGR03134">
    <property type="entry name" value="malonate_gamma"/>
    <property type="match status" value="1"/>
</dbReference>
<dbReference type="EMBL" id="FCON02000168">
    <property type="protein sequence ID" value="SAL84746.1"/>
    <property type="molecule type" value="Genomic_DNA"/>
</dbReference>
<sequence>MSTQELSKRGAVWLDALTYSAPLQPGYPPSVRIVDARLGDHPARYIAVVPDPDNPYPRARSGEVGLIEGWEVARAVREVVDADAARAEKRAIVAVIDVASQAYGRREEAYGIHQALAGAADAYASARLAGHPVIGLIVGRAMSGAFLAHGYQANRLIALSDPQVMVHAMGKESAARVTLRTVADLEAFTAHVPPMAYDIGNYASLGLLWKLLSVSNADAPDGADQGIVEKALQDALDDIRADPSRGLESRLGSVHRTASATVRRKLREKWGK</sequence>
<dbReference type="OrthoDB" id="6086640at2"/>
<reference evidence="1" key="1">
    <citation type="submission" date="2016-01" db="EMBL/GenBank/DDBJ databases">
        <authorList>
            <person name="Peeters C."/>
        </authorList>
    </citation>
    <scope>NUCLEOTIDE SEQUENCE [LARGE SCALE GENOMIC DNA]</scope>
    <source>
        <strain evidence="1">LMG 22940</strain>
    </source>
</reference>
<accession>A0A158KU94</accession>
<proteinExistence type="predicted"/>
<dbReference type="RefSeq" id="WP_087649245.1">
    <property type="nucleotide sequence ID" value="NZ_FCON02000168.1"/>
</dbReference>
<dbReference type="AlphaFoldDB" id="A0A158KU94"/>
<dbReference type="SUPFAM" id="SSF52096">
    <property type="entry name" value="ClpP/crotonase"/>
    <property type="match status" value="1"/>
</dbReference>
<dbReference type="Gene3D" id="3.90.226.10">
    <property type="entry name" value="2-enoyl-CoA Hydratase, Chain A, domain 1"/>
    <property type="match status" value="1"/>
</dbReference>
<name>A0A158KU94_9BURK</name>
<dbReference type="GO" id="GO:0005975">
    <property type="term" value="P:carbohydrate metabolic process"/>
    <property type="evidence" value="ECO:0007669"/>
    <property type="project" value="InterPro"/>
</dbReference>
<organism evidence="1 2">
    <name type="scientific">Caballeronia choica</name>
    <dbReference type="NCBI Taxonomy" id="326476"/>
    <lineage>
        <taxon>Bacteria</taxon>
        <taxon>Pseudomonadati</taxon>
        <taxon>Pseudomonadota</taxon>
        <taxon>Betaproteobacteria</taxon>
        <taxon>Burkholderiales</taxon>
        <taxon>Burkholderiaceae</taxon>
        <taxon>Caballeronia</taxon>
    </lineage>
</organism>
<dbReference type="Proteomes" id="UP000054770">
    <property type="component" value="Unassembled WGS sequence"/>
</dbReference>
<keyword evidence="2" id="KW-1185">Reference proteome</keyword>
<dbReference type="InterPro" id="IPR029045">
    <property type="entry name" value="ClpP/crotonase-like_dom_sf"/>
</dbReference>
<evidence type="ECO:0000313" key="2">
    <source>
        <dbReference type="Proteomes" id="UP000054770"/>
    </source>
</evidence>
<protein>
    <submittedName>
        <fullName evidence="1">Malonate decarboxylase subunit gamma</fullName>
    </submittedName>
</protein>
<gene>
    <name evidence="1" type="ORF">AWB68_07424</name>
</gene>